<comment type="catalytic activity">
    <reaction evidence="1">
        <text>Hydrolysis of terminal non-reducing beta-D-galactose residues in beta-D-galactosides.</text>
        <dbReference type="EC" id="3.2.1.23"/>
    </reaction>
</comment>
<evidence type="ECO:0000313" key="6">
    <source>
        <dbReference type="EMBL" id="GAX08496.1"/>
    </source>
</evidence>
<name>A0A1Z5J3N5_9LACO</name>
<dbReference type="GO" id="GO:0005990">
    <property type="term" value="P:lactose catabolic process"/>
    <property type="evidence" value="ECO:0007669"/>
    <property type="project" value="TreeGrafter"/>
</dbReference>
<dbReference type="EMBL" id="BCMJ01000006">
    <property type="protein sequence ID" value="GAX08496.1"/>
    <property type="molecule type" value="Genomic_DNA"/>
</dbReference>
<dbReference type="Proteomes" id="UP000223370">
    <property type="component" value="Unassembled WGS sequence"/>
</dbReference>
<dbReference type="PANTHER" id="PTHR46323:SF2">
    <property type="entry name" value="BETA-GALACTOSIDASE"/>
    <property type="match status" value="1"/>
</dbReference>
<accession>A0A1Z5J3N5</accession>
<dbReference type="GO" id="GO:0009341">
    <property type="term" value="C:beta-galactosidase complex"/>
    <property type="evidence" value="ECO:0007669"/>
    <property type="project" value="InterPro"/>
</dbReference>
<sequence length="320" mass="35252">MANTSTKQVQIIYGDATLGLRGEGFGYIFSYERGGMESLVQHGKEWLYRTPKPTFWRATTDNDRGNGFSVKSAQWLGTDMFLKCTKVDVAVNGNAIELPISPENNKYSNHEFADNVTITFTYETLTVPATTVTAAYTVNGTGKIKVSVDYHGKAGLPELPAFGLRFIMPTAAKGFNYDGLSGETYPDRMAGGETGHYTVDGLPVTKYLVPQECGMHMQTKQVTVIRNRTLDNTDHDNHDFNLTFLQAGQSFAFSCLPYTAEELENATHIEELPAPRRTVLTVFGAVRGVGGIDSWGADVEQQYHISAEEDHSFSFAIKGV</sequence>
<dbReference type="Pfam" id="PF02929">
    <property type="entry name" value="Bgal_small_N"/>
    <property type="match status" value="1"/>
</dbReference>
<dbReference type="InterPro" id="IPR014718">
    <property type="entry name" value="GH-type_carb-bd"/>
</dbReference>
<dbReference type="AlphaFoldDB" id="A0A1Z5J3N5"/>
<dbReference type="GO" id="GO:0004565">
    <property type="term" value="F:beta-galactosidase activity"/>
    <property type="evidence" value="ECO:0007669"/>
    <property type="project" value="UniProtKB-EC"/>
</dbReference>
<gene>
    <name evidence="6" type="primary">lacM</name>
    <name evidence="6" type="ORF">IWT5_01651</name>
</gene>
<dbReference type="SUPFAM" id="SSF74650">
    <property type="entry name" value="Galactose mutarotase-like"/>
    <property type="match status" value="1"/>
</dbReference>
<dbReference type="Gene3D" id="2.70.98.10">
    <property type="match status" value="1"/>
</dbReference>
<evidence type="ECO:0000259" key="5">
    <source>
        <dbReference type="SMART" id="SM01038"/>
    </source>
</evidence>
<keyword evidence="3" id="KW-0378">Hydrolase</keyword>
<keyword evidence="4" id="KW-0326">Glycosidase</keyword>
<dbReference type="InterPro" id="IPR011013">
    <property type="entry name" value="Gal_mutarotase_sf_dom"/>
</dbReference>
<protein>
    <recommendedName>
        <fullName evidence="2">beta-galactosidase</fullName>
        <ecNumber evidence="2">3.2.1.23</ecNumber>
    </recommendedName>
</protein>
<organism evidence="6 7">
    <name type="scientific">Secundilactobacillus silagincola</name>
    <dbReference type="NCBI Taxonomy" id="1714681"/>
    <lineage>
        <taxon>Bacteria</taxon>
        <taxon>Bacillati</taxon>
        <taxon>Bacillota</taxon>
        <taxon>Bacilli</taxon>
        <taxon>Lactobacillales</taxon>
        <taxon>Lactobacillaceae</taxon>
        <taxon>Secundilactobacillus</taxon>
    </lineage>
</organism>
<reference evidence="6 7" key="1">
    <citation type="submission" date="2015-11" db="EMBL/GenBank/DDBJ databases">
        <title>Draft genome sequences of new species of the genus Lactobacillus isolated from orchardgrass silage.</title>
        <authorList>
            <person name="Tohno M."/>
            <person name="Tanizawa Y."/>
            <person name="Arita M."/>
        </authorList>
    </citation>
    <scope>NUCLEOTIDE SEQUENCE [LARGE SCALE GENOMIC DNA]</scope>
    <source>
        <strain evidence="6 7">IWT5</strain>
    </source>
</reference>
<evidence type="ECO:0000256" key="4">
    <source>
        <dbReference type="ARBA" id="ARBA00023295"/>
    </source>
</evidence>
<dbReference type="GO" id="GO:0030246">
    <property type="term" value="F:carbohydrate binding"/>
    <property type="evidence" value="ECO:0007669"/>
    <property type="project" value="InterPro"/>
</dbReference>
<comment type="caution">
    <text evidence="6">The sequence shown here is derived from an EMBL/GenBank/DDBJ whole genome shotgun (WGS) entry which is preliminary data.</text>
</comment>
<dbReference type="EC" id="3.2.1.23" evidence="2"/>
<dbReference type="SMART" id="SM01038">
    <property type="entry name" value="Bgal_small_N"/>
    <property type="match status" value="1"/>
</dbReference>
<dbReference type="InterPro" id="IPR004199">
    <property type="entry name" value="B-gal_small/dom_5"/>
</dbReference>
<dbReference type="RefSeq" id="WP_098825291.1">
    <property type="nucleotide sequence ID" value="NZ_BCMJ01000006.1"/>
</dbReference>
<evidence type="ECO:0000313" key="7">
    <source>
        <dbReference type="Proteomes" id="UP000223370"/>
    </source>
</evidence>
<feature type="domain" description="Beta galactosidase small chain/" evidence="5">
    <location>
        <begin position="19"/>
        <end position="318"/>
    </location>
</feature>
<dbReference type="InterPro" id="IPR050347">
    <property type="entry name" value="Bact_Beta-galactosidase"/>
</dbReference>
<dbReference type="OrthoDB" id="1934936at2"/>
<proteinExistence type="predicted"/>
<evidence type="ECO:0000256" key="3">
    <source>
        <dbReference type="ARBA" id="ARBA00022801"/>
    </source>
</evidence>
<dbReference type="PANTHER" id="PTHR46323">
    <property type="entry name" value="BETA-GALACTOSIDASE"/>
    <property type="match status" value="1"/>
</dbReference>
<keyword evidence="7" id="KW-1185">Reference proteome</keyword>
<evidence type="ECO:0000256" key="1">
    <source>
        <dbReference type="ARBA" id="ARBA00001412"/>
    </source>
</evidence>
<evidence type="ECO:0000256" key="2">
    <source>
        <dbReference type="ARBA" id="ARBA00012756"/>
    </source>
</evidence>